<accession>A0A4R7FQH8</accession>
<gene>
    <name evidence="1" type="ORF">CLV52_0551</name>
</gene>
<dbReference type="AlphaFoldDB" id="A0A4R7FQH8"/>
<proteinExistence type="predicted"/>
<comment type="caution">
    <text evidence="1">The sequence shown here is derived from an EMBL/GenBank/DDBJ whole genome shotgun (WGS) entry which is preliminary data.</text>
</comment>
<dbReference type="RefSeq" id="WP_133764625.1">
    <property type="nucleotide sequence ID" value="NZ_BAAARP010000001.1"/>
</dbReference>
<evidence type="ECO:0000313" key="1">
    <source>
        <dbReference type="EMBL" id="TDS80003.1"/>
    </source>
</evidence>
<sequence length="154" mass="16741">MSDTVKQSEYTPSAHPDLQLTGILTTALPMSLGTKDAPERYTVPAIFSRRPLPREVVLIEGSATHGRLSAAGFEHVALKVVDRRLEIEHTSLAELKSGLAAQVAAVLHEASELVAEQDDIRMADLQAFTDRETERYALVVAASSEIDFVRPSSS</sequence>
<organism evidence="1 2">
    <name type="scientific">Amnibacterium kyonggiense</name>
    <dbReference type="NCBI Taxonomy" id="595671"/>
    <lineage>
        <taxon>Bacteria</taxon>
        <taxon>Bacillati</taxon>
        <taxon>Actinomycetota</taxon>
        <taxon>Actinomycetes</taxon>
        <taxon>Micrococcales</taxon>
        <taxon>Microbacteriaceae</taxon>
        <taxon>Amnibacterium</taxon>
    </lineage>
</organism>
<evidence type="ECO:0000313" key="2">
    <source>
        <dbReference type="Proteomes" id="UP000295344"/>
    </source>
</evidence>
<reference evidence="1 2" key="1">
    <citation type="submission" date="2019-03" db="EMBL/GenBank/DDBJ databases">
        <title>Genomic Encyclopedia of Archaeal and Bacterial Type Strains, Phase II (KMG-II): from individual species to whole genera.</title>
        <authorList>
            <person name="Goeker M."/>
        </authorList>
    </citation>
    <scope>NUCLEOTIDE SEQUENCE [LARGE SCALE GENOMIC DNA]</scope>
    <source>
        <strain evidence="1 2">DSM 24782</strain>
    </source>
</reference>
<name>A0A4R7FQH8_9MICO</name>
<dbReference type="Proteomes" id="UP000295344">
    <property type="component" value="Unassembled WGS sequence"/>
</dbReference>
<dbReference type="EMBL" id="SOAM01000001">
    <property type="protein sequence ID" value="TDS80003.1"/>
    <property type="molecule type" value="Genomic_DNA"/>
</dbReference>
<keyword evidence="2" id="KW-1185">Reference proteome</keyword>
<protein>
    <submittedName>
        <fullName evidence="1">Uncharacterized protein</fullName>
    </submittedName>
</protein>
<dbReference type="OrthoDB" id="5007551at2"/>